<evidence type="ECO:0000256" key="1">
    <source>
        <dbReference type="ARBA" id="ARBA00022617"/>
    </source>
</evidence>
<feature type="chain" id="PRO_5017456867" evidence="5">
    <location>
        <begin position="24"/>
        <end position="175"/>
    </location>
</feature>
<keyword evidence="1 4" id="KW-0349">Heme</keyword>
<evidence type="ECO:0000313" key="7">
    <source>
        <dbReference type="EMBL" id="RIJ32343.1"/>
    </source>
</evidence>
<dbReference type="GO" id="GO:0046872">
    <property type="term" value="F:metal ion binding"/>
    <property type="evidence" value="ECO:0007669"/>
    <property type="project" value="UniProtKB-KW"/>
</dbReference>
<keyword evidence="2 4" id="KW-0479">Metal-binding</keyword>
<evidence type="ECO:0000256" key="3">
    <source>
        <dbReference type="ARBA" id="ARBA00023004"/>
    </source>
</evidence>
<keyword evidence="3 4" id="KW-0408">Iron</keyword>
<dbReference type="InterPro" id="IPR036909">
    <property type="entry name" value="Cyt_c-like_dom_sf"/>
</dbReference>
<keyword evidence="8" id="KW-1185">Reference proteome</keyword>
<feature type="signal peptide" evidence="5">
    <location>
        <begin position="1"/>
        <end position="23"/>
    </location>
</feature>
<feature type="domain" description="Cytochrome c" evidence="6">
    <location>
        <begin position="39"/>
        <end position="142"/>
    </location>
</feature>
<dbReference type="PROSITE" id="PS51007">
    <property type="entry name" value="CYTC"/>
    <property type="match status" value="1"/>
</dbReference>
<comment type="caution">
    <text evidence="7">The sequence shown here is derived from an EMBL/GenBank/DDBJ whole genome shotgun (WGS) entry which is preliminary data.</text>
</comment>
<reference evidence="7 8" key="1">
    <citation type="submission" date="2018-08" db="EMBL/GenBank/DDBJ databases">
        <title>Henriciella mobilis sp. nov., isolated from seawater.</title>
        <authorList>
            <person name="Cheng H."/>
            <person name="Wu Y.-H."/>
            <person name="Xu X.-W."/>
            <person name="Guo L.-L."/>
        </authorList>
    </citation>
    <scope>NUCLEOTIDE SEQUENCE [LARGE SCALE GENOMIC DNA]</scope>
    <source>
        <strain evidence="7 8">JN25</strain>
    </source>
</reference>
<evidence type="ECO:0000256" key="5">
    <source>
        <dbReference type="SAM" id="SignalP"/>
    </source>
</evidence>
<sequence>MIRRIFLTTCLAGLAACSLETSAEVETETASTPHIVAASQVEAGRYLVELGGCQDCHTAGWPESGGQIAADDQLLGVPVGFKGPWGVSYANNLRLVAAAYTPEEWVEMMRTRQGLPPMPWTTVNRMSDSDLLAVHAYLVSLGEKGETMPGAVPPGVEPATPYIYFMPVGPDVQTG</sequence>
<dbReference type="Proteomes" id="UP000266385">
    <property type="component" value="Unassembled WGS sequence"/>
</dbReference>
<keyword evidence="5" id="KW-0732">Signal</keyword>
<name>A0A399RPU2_9PROT</name>
<evidence type="ECO:0000313" key="8">
    <source>
        <dbReference type="Proteomes" id="UP000266385"/>
    </source>
</evidence>
<dbReference type="AlphaFoldDB" id="A0A399RPU2"/>
<dbReference type="SUPFAM" id="SSF46626">
    <property type="entry name" value="Cytochrome c"/>
    <property type="match status" value="1"/>
</dbReference>
<dbReference type="PROSITE" id="PS51257">
    <property type="entry name" value="PROKAR_LIPOPROTEIN"/>
    <property type="match status" value="1"/>
</dbReference>
<evidence type="ECO:0000256" key="2">
    <source>
        <dbReference type="ARBA" id="ARBA00022723"/>
    </source>
</evidence>
<proteinExistence type="predicted"/>
<dbReference type="InterPro" id="IPR009056">
    <property type="entry name" value="Cyt_c-like_dom"/>
</dbReference>
<evidence type="ECO:0000259" key="6">
    <source>
        <dbReference type="PROSITE" id="PS51007"/>
    </source>
</evidence>
<dbReference type="EMBL" id="QWFX01000005">
    <property type="protein sequence ID" value="RIJ32343.1"/>
    <property type="molecule type" value="Genomic_DNA"/>
</dbReference>
<organism evidence="7 8">
    <name type="scientific">Henriciella mobilis</name>
    <dbReference type="NCBI Taxonomy" id="2305467"/>
    <lineage>
        <taxon>Bacteria</taxon>
        <taxon>Pseudomonadati</taxon>
        <taxon>Pseudomonadota</taxon>
        <taxon>Alphaproteobacteria</taxon>
        <taxon>Hyphomonadales</taxon>
        <taxon>Hyphomonadaceae</taxon>
        <taxon>Henriciella</taxon>
    </lineage>
</organism>
<dbReference type="GO" id="GO:0020037">
    <property type="term" value="F:heme binding"/>
    <property type="evidence" value="ECO:0007669"/>
    <property type="project" value="InterPro"/>
</dbReference>
<dbReference type="GO" id="GO:0009055">
    <property type="term" value="F:electron transfer activity"/>
    <property type="evidence" value="ECO:0007669"/>
    <property type="project" value="InterPro"/>
</dbReference>
<evidence type="ECO:0000256" key="4">
    <source>
        <dbReference type="PROSITE-ProRule" id="PRU00433"/>
    </source>
</evidence>
<dbReference type="Gene3D" id="1.10.760.10">
    <property type="entry name" value="Cytochrome c-like domain"/>
    <property type="match status" value="1"/>
</dbReference>
<dbReference type="OrthoDB" id="9811281at2"/>
<protein>
    <submittedName>
        <fullName evidence="7">Cytochrome C</fullName>
    </submittedName>
</protein>
<accession>A0A399RPU2</accession>
<gene>
    <name evidence="7" type="ORF">D1223_00295</name>
</gene>
<dbReference type="RefSeq" id="WP_119374424.1">
    <property type="nucleotide sequence ID" value="NZ_QWFX01000005.1"/>
</dbReference>